<organism evidence="1 2">
    <name type="scientific">Thermoanaerobacterium saccharolyticum (strain DSM 8691 / JW/SL-YS485)</name>
    <dbReference type="NCBI Taxonomy" id="1094508"/>
    <lineage>
        <taxon>Bacteria</taxon>
        <taxon>Bacillati</taxon>
        <taxon>Bacillota</taxon>
        <taxon>Clostridia</taxon>
        <taxon>Thermoanaerobacterales</taxon>
        <taxon>Thermoanaerobacteraceae</taxon>
        <taxon>Thermoanaerobacterium</taxon>
    </lineage>
</organism>
<sequence>MNYNEAREKLISFRTEIKDNILDEALRLAIEALGKQIPQKPIIKSWLPALCPCCGAELSEDLGDGYYKHYKDKKICDKCGQKLDWRY</sequence>
<keyword evidence="2" id="KW-1185">Reference proteome</keyword>
<proteinExistence type="predicted"/>
<evidence type="ECO:0000313" key="2">
    <source>
        <dbReference type="Proteomes" id="UP000006178"/>
    </source>
</evidence>
<protein>
    <submittedName>
        <fullName evidence="1">Uncharacterized protein</fullName>
    </submittedName>
</protein>
<dbReference type="PATRIC" id="fig|1094508.3.peg.2773"/>
<evidence type="ECO:0000313" key="1">
    <source>
        <dbReference type="EMBL" id="AFK94288.1"/>
    </source>
</evidence>
<keyword evidence="1" id="KW-0614">Plasmid</keyword>
<dbReference type="RefSeq" id="WP_014759559.1">
    <property type="nucleotide sequence ID" value="NC_017998.1"/>
</dbReference>
<name>I3WBT7_THESW</name>
<dbReference type="KEGG" id="tsh:Tsac_2741"/>
<gene>
    <name evidence="1" type="ordered locus">Tsac_2741</name>
</gene>
<geneLocation type="plasmid" evidence="1 2">
    <name>pMU3262</name>
</geneLocation>
<dbReference type="BioCyc" id="TSAC1094508:GLMA-2787-MONOMER"/>
<reference evidence="1 2" key="1">
    <citation type="journal article" date="2014" name="Appl. Environ. Microbiol.">
        <title>Profile of Secreted Hydrolases, Associated Proteins, and SlpA in Thermoanaerobacterium saccharolyticum during the Degradation of Hemicellulose.</title>
        <authorList>
            <person name="Currie D.H."/>
            <person name="Guss A.M."/>
            <person name="Herring C.D."/>
            <person name="Giannone R.J."/>
            <person name="Johnson C.M."/>
            <person name="Lankford P.K."/>
            <person name="Brown S.D."/>
            <person name="Hettich R.L."/>
            <person name="Lynd L.R."/>
        </authorList>
    </citation>
    <scope>NUCLEOTIDE SEQUENCE [LARGE SCALE GENOMIC DNA]</scope>
    <source>
        <strain evidence="2">DSM 8691 / JW/SL-YS485</strain>
    </source>
</reference>
<dbReference type="EMBL" id="CP003185">
    <property type="protein sequence ID" value="AFK94288.1"/>
    <property type="molecule type" value="Genomic_DNA"/>
</dbReference>
<dbReference type="InterPro" id="IPR024064">
    <property type="entry name" value="FdhE-like_sf"/>
</dbReference>
<dbReference type="Proteomes" id="UP000006178">
    <property type="component" value="Plasmid pMU3262"/>
</dbReference>
<dbReference type="AlphaFoldDB" id="I3WBT7"/>
<accession>I3WBT7</accession>
<dbReference type="SUPFAM" id="SSF144020">
    <property type="entry name" value="FdhE-like"/>
    <property type="match status" value="1"/>
</dbReference>